<keyword evidence="3" id="KW-1185">Reference proteome</keyword>
<evidence type="ECO:0000256" key="1">
    <source>
        <dbReference type="SAM" id="MobiDB-lite"/>
    </source>
</evidence>
<feature type="compositionally biased region" description="Basic residues" evidence="1">
    <location>
        <begin position="296"/>
        <end position="310"/>
    </location>
</feature>
<feature type="region of interest" description="Disordered" evidence="1">
    <location>
        <begin position="202"/>
        <end position="232"/>
    </location>
</feature>
<gene>
    <name evidence="2" type="ORF">SNEC2469_LOCUS10228</name>
</gene>
<evidence type="ECO:0000313" key="3">
    <source>
        <dbReference type="Proteomes" id="UP000601435"/>
    </source>
</evidence>
<sequence length="310" mass="34006">FRSVTHVFGEVGHTHGPLDQRLGVAVSAFTDADTIQTPEDFVAIVKEKVQPVRKRQLHAEVLPGSLDFKEFFQQYGHSVAGLGGYDAQDGDCILLVKHLTNSGSLSQPPLTILPASFAKRLEKPLEVLPRNLLAERARKEWERFAPGPVRTVTVKQAAQAAEAPKQAARKRKADDIFSGESAGQGILAMPPDTVAEVPIAAEQPGPAEGPKWPERPTFAGRQKKGSETQQAKFDEMKAKFYGNVPEELWKDPCERRFWKAYTDAEAKGPVQDSSFFSEFVDAEKSKRPARAGNRGGRGRGLGRGKAATRH</sequence>
<evidence type="ECO:0000313" key="2">
    <source>
        <dbReference type="EMBL" id="CAE7378593.1"/>
    </source>
</evidence>
<name>A0A812QC83_9DINO</name>
<reference evidence="2" key="1">
    <citation type="submission" date="2021-02" db="EMBL/GenBank/DDBJ databases">
        <authorList>
            <person name="Dougan E. K."/>
            <person name="Rhodes N."/>
            <person name="Thang M."/>
            <person name="Chan C."/>
        </authorList>
    </citation>
    <scope>NUCLEOTIDE SEQUENCE</scope>
</reference>
<proteinExistence type="predicted"/>
<feature type="region of interest" description="Disordered" evidence="1">
    <location>
        <begin position="281"/>
        <end position="310"/>
    </location>
</feature>
<dbReference type="AlphaFoldDB" id="A0A812QC83"/>
<feature type="non-terminal residue" evidence="2">
    <location>
        <position position="310"/>
    </location>
</feature>
<dbReference type="EMBL" id="CAJNJA010016321">
    <property type="protein sequence ID" value="CAE7378593.1"/>
    <property type="molecule type" value="Genomic_DNA"/>
</dbReference>
<comment type="caution">
    <text evidence="2">The sequence shown here is derived from an EMBL/GenBank/DDBJ whole genome shotgun (WGS) entry which is preliminary data.</text>
</comment>
<feature type="region of interest" description="Disordered" evidence="1">
    <location>
        <begin position="155"/>
        <end position="174"/>
    </location>
</feature>
<protein>
    <submittedName>
        <fullName evidence="2">Uncharacterized protein</fullName>
    </submittedName>
</protein>
<dbReference type="OrthoDB" id="430807at2759"/>
<accession>A0A812QC83</accession>
<dbReference type="Proteomes" id="UP000601435">
    <property type="component" value="Unassembled WGS sequence"/>
</dbReference>
<feature type="compositionally biased region" description="Low complexity" evidence="1">
    <location>
        <begin position="155"/>
        <end position="166"/>
    </location>
</feature>
<organism evidence="2 3">
    <name type="scientific">Symbiodinium necroappetens</name>
    <dbReference type="NCBI Taxonomy" id="1628268"/>
    <lineage>
        <taxon>Eukaryota</taxon>
        <taxon>Sar</taxon>
        <taxon>Alveolata</taxon>
        <taxon>Dinophyceae</taxon>
        <taxon>Suessiales</taxon>
        <taxon>Symbiodiniaceae</taxon>
        <taxon>Symbiodinium</taxon>
    </lineage>
</organism>